<evidence type="ECO:0000313" key="2">
    <source>
        <dbReference type="Proteomes" id="UP000312032"/>
    </source>
</evidence>
<organism evidence="1 2">
    <name type="scientific">Corynebacterium tapiri</name>
    <dbReference type="NCBI Taxonomy" id="1448266"/>
    <lineage>
        <taxon>Bacteria</taxon>
        <taxon>Bacillati</taxon>
        <taxon>Actinomycetota</taxon>
        <taxon>Actinomycetes</taxon>
        <taxon>Mycobacteriales</taxon>
        <taxon>Corynebacteriaceae</taxon>
        <taxon>Corynebacterium</taxon>
    </lineage>
</organism>
<reference evidence="1 2" key="1">
    <citation type="submission" date="2019-06" db="EMBL/GenBank/DDBJ databases">
        <authorList>
            <person name="Li J."/>
        </authorList>
    </citation>
    <scope>NUCLEOTIDE SEQUENCE [LARGE SCALE GENOMIC DNA]</scope>
    <source>
        <strain evidence="1 2">LMG 28165</strain>
    </source>
</reference>
<comment type="caution">
    <text evidence="1">The sequence shown here is derived from an EMBL/GenBank/DDBJ whole genome shotgun (WGS) entry which is preliminary data.</text>
</comment>
<dbReference type="OrthoDB" id="4427397at2"/>
<proteinExistence type="predicted"/>
<keyword evidence="2" id="KW-1185">Reference proteome</keyword>
<dbReference type="RefSeq" id="WP_139464742.1">
    <property type="nucleotide sequence ID" value="NZ_VDHJ01000002.1"/>
</dbReference>
<accession>A0A5C4U603</accession>
<evidence type="ECO:0000313" key="1">
    <source>
        <dbReference type="EMBL" id="TNL99826.1"/>
    </source>
</evidence>
<dbReference type="AlphaFoldDB" id="A0A5C4U603"/>
<gene>
    <name evidence="1" type="ORF">FHE74_01975</name>
</gene>
<protein>
    <submittedName>
        <fullName evidence="1">Uncharacterized protein</fullName>
    </submittedName>
</protein>
<name>A0A5C4U603_9CORY</name>
<sequence length="122" mass="14279">MKTYLQTLITGPSELLHAFLSRREELMRGQPSQLWEMRRHAHRAYLVNVSRDIGVQEAWFTDEEGNRQALGRIRPGERAEMRSLRDSTNTVTSGKLEWRVRSMLLPGRSIWRSVNIHNCPIH</sequence>
<dbReference type="EMBL" id="VDHJ01000002">
    <property type="protein sequence ID" value="TNL99826.1"/>
    <property type="molecule type" value="Genomic_DNA"/>
</dbReference>
<dbReference type="Proteomes" id="UP000312032">
    <property type="component" value="Unassembled WGS sequence"/>
</dbReference>